<dbReference type="Proteomes" id="UP000317938">
    <property type="component" value="Unassembled WGS sequence"/>
</dbReference>
<evidence type="ECO:0000313" key="2">
    <source>
        <dbReference type="Proteomes" id="UP000317938"/>
    </source>
</evidence>
<protein>
    <submittedName>
        <fullName evidence="1">Uncharacterized protein</fullName>
    </submittedName>
</protein>
<dbReference type="RefSeq" id="WP_145236362.1">
    <property type="nucleotide sequence ID" value="NZ_VNFF01000007.1"/>
</dbReference>
<dbReference type="EMBL" id="VNFF01000007">
    <property type="protein sequence ID" value="TVU83763.1"/>
    <property type="molecule type" value="Genomic_DNA"/>
</dbReference>
<evidence type="ECO:0000313" key="1">
    <source>
        <dbReference type="EMBL" id="TVU83763.1"/>
    </source>
</evidence>
<reference evidence="1 2" key="1">
    <citation type="submission" date="2019-07" db="EMBL/GenBank/DDBJ databases">
        <title>Diversity of Bacteria from Kongsfjorden, Arctic.</title>
        <authorList>
            <person name="Yu Y."/>
        </authorList>
    </citation>
    <scope>NUCLEOTIDE SEQUENCE [LARGE SCALE GENOMIC DNA]</scope>
    <source>
        <strain evidence="1 2">SM1927</strain>
    </source>
</reference>
<keyword evidence="2" id="KW-1185">Reference proteome</keyword>
<proteinExistence type="predicted"/>
<organism evidence="1 2">
    <name type="scientific">Pseudoalteromonas neustonica</name>
    <dbReference type="NCBI Taxonomy" id="1840331"/>
    <lineage>
        <taxon>Bacteria</taxon>
        <taxon>Pseudomonadati</taxon>
        <taxon>Pseudomonadota</taxon>
        <taxon>Gammaproteobacteria</taxon>
        <taxon>Alteromonadales</taxon>
        <taxon>Pseudoalteromonadaceae</taxon>
        <taxon>Pseudoalteromonas</taxon>
    </lineage>
</organism>
<comment type="caution">
    <text evidence="1">The sequence shown here is derived from an EMBL/GenBank/DDBJ whole genome shotgun (WGS) entry which is preliminary data.</text>
</comment>
<accession>A0ABY3FE75</accession>
<sequence>MGNSKKHQLRKAEKAPFNVVSGRTRTVYMVHVKLVDSKRWTELADEKGQYIFNDEQERDEFFNRVLAAYPTQYRKVA</sequence>
<name>A0ABY3FE75_9GAMM</name>
<gene>
    <name evidence="1" type="ORF">FQP85_08285</name>
</gene>